<evidence type="ECO:0000256" key="3">
    <source>
        <dbReference type="ARBA" id="ARBA00022801"/>
    </source>
</evidence>
<dbReference type="EMBL" id="JAWHQM010000090">
    <property type="protein sequence ID" value="KAK5637084.1"/>
    <property type="molecule type" value="Genomic_DNA"/>
</dbReference>
<dbReference type="PANTHER" id="PTHR42978:SF5">
    <property type="entry name" value="METALLO-BETA-LACTAMASE DOMAIN-CONTAINING PROTEIN"/>
    <property type="match status" value="1"/>
</dbReference>
<organism evidence="6 7">
    <name type="scientific">Xylaria bambusicola</name>
    <dbReference type="NCBI Taxonomy" id="326684"/>
    <lineage>
        <taxon>Eukaryota</taxon>
        <taxon>Fungi</taxon>
        <taxon>Dikarya</taxon>
        <taxon>Ascomycota</taxon>
        <taxon>Pezizomycotina</taxon>
        <taxon>Sordariomycetes</taxon>
        <taxon>Xylariomycetidae</taxon>
        <taxon>Xylariales</taxon>
        <taxon>Xylariaceae</taxon>
        <taxon>Xylaria</taxon>
    </lineage>
</organism>
<feature type="domain" description="Metallo-beta-lactamase" evidence="5">
    <location>
        <begin position="49"/>
        <end position="263"/>
    </location>
</feature>
<gene>
    <name evidence="6" type="ORF">RRF57_012796</name>
</gene>
<evidence type="ECO:0000259" key="5">
    <source>
        <dbReference type="SMART" id="SM00849"/>
    </source>
</evidence>
<proteinExistence type="inferred from homology"/>
<sequence>MTAPLDLNIPPSTSIVNISIIDTGATFKGLPASALVEPNIPGHEWLGGPCLAFLIQHPTKDRSLLFDLAMKKDWENWPKKFLEFFLGTGATTVVPTDVRTVLNKHGVDTMKIEGVIWSHTHFDHVGDVSTLEKGTKIIVGPGTKKAVFPGYPTNPAAQFNESDVAGHEVDELNFENSSLKIGGLAAIDYFGDGSLYLLDAPGHCVGHMCALARVTSNPDSFILMGGDAVHHGGELRPHHWHPLPDSILPNPFNVTSPAPCPGDIFHKLLLGGKDAPFYEPSRKSWSYHTDVPTMLETIKSSKKLMPMTMSLSSPHMMRGFKRQSISFPRQQTLLWRKVGFRRRGGRGWPTLPKQLVKTIIFPGRFSETSGRLLRKRNRVLENGGHGG</sequence>
<evidence type="ECO:0000256" key="1">
    <source>
        <dbReference type="ARBA" id="ARBA00007749"/>
    </source>
</evidence>
<comment type="similarity">
    <text evidence="1">Belongs to the metallo-beta-lactamase superfamily.</text>
</comment>
<reference evidence="6 7" key="1">
    <citation type="submission" date="2023-10" db="EMBL/GenBank/DDBJ databases">
        <title>Draft genome sequence of Xylaria bambusicola isolate GMP-LS, the root and basal stem rot pathogen of sugarcane in Indonesia.</title>
        <authorList>
            <person name="Selvaraj P."/>
            <person name="Muralishankar V."/>
            <person name="Muruganantham S."/>
            <person name="Sp S."/>
            <person name="Haryani S."/>
            <person name="Lau K.J.X."/>
            <person name="Naqvi N.I."/>
        </authorList>
    </citation>
    <scope>NUCLEOTIDE SEQUENCE [LARGE SCALE GENOMIC DNA]</scope>
    <source>
        <strain evidence="6">GMP-LS</strain>
    </source>
</reference>
<dbReference type="AlphaFoldDB" id="A0AAN7V5Z6"/>
<evidence type="ECO:0000313" key="7">
    <source>
        <dbReference type="Proteomes" id="UP001305414"/>
    </source>
</evidence>
<accession>A0AAN7V5Z6</accession>
<protein>
    <recommendedName>
        <fullName evidence="5">Metallo-beta-lactamase domain-containing protein</fullName>
    </recommendedName>
</protein>
<dbReference type="Proteomes" id="UP001305414">
    <property type="component" value="Unassembled WGS sequence"/>
</dbReference>
<evidence type="ECO:0000256" key="4">
    <source>
        <dbReference type="ARBA" id="ARBA00022833"/>
    </source>
</evidence>
<evidence type="ECO:0000313" key="6">
    <source>
        <dbReference type="EMBL" id="KAK5637084.1"/>
    </source>
</evidence>
<name>A0AAN7V5Z6_9PEZI</name>
<evidence type="ECO:0000256" key="2">
    <source>
        <dbReference type="ARBA" id="ARBA00022723"/>
    </source>
</evidence>
<dbReference type="SMART" id="SM00849">
    <property type="entry name" value="Lactamase_B"/>
    <property type="match status" value="1"/>
</dbReference>
<dbReference type="InterPro" id="IPR051013">
    <property type="entry name" value="MBL_superfamily_lactonases"/>
</dbReference>
<comment type="caution">
    <text evidence="6">The sequence shown here is derived from an EMBL/GenBank/DDBJ whole genome shotgun (WGS) entry which is preliminary data.</text>
</comment>
<dbReference type="CDD" id="cd07730">
    <property type="entry name" value="metallo-hydrolase-like_MBL-fold"/>
    <property type="match status" value="1"/>
</dbReference>
<dbReference type="InterPro" id="IPR001279">
    <property type="entry name" value="Metallo-B-lactamas"/>
</dbReference>
<dbReference type="Pfam" id="PF00753">
    <property type="entry name" value="Lactamase_B"/>
    <property type="match status" value="1"/>
</dbReference>
<dbReference type="GO" id="GO:0016787">
    <property type="term" value="F:hydrolase activity"/>
    <property type="evidence" value="ECO:0007669"/>
    <property type="project" value="UniProtKB-KW"/>
</dbReference>
<dbReference type="PANTHER" id="PTHR42978">
    <property type="entry name" value="QUORUM-QUENCHING LACTONASE YTNP-RELATED-RELATED"/>
    <property type="match status" value="1"/>
</dbReference>
<keyword evidence="2" id="KW-0479">Metal-binding</keyword>
<keyword evidence="3" id="KW-0378">Hydrolase</keyword>
<dbReference type="InterPro" id="IPR036866">
    <property type="entry name" value="RibonucZ/Hydroxyglut_hydro"/>
</dbReference>
<keyword evidence="7" id="KW-1185">Reference proteome</keyword>
<dbReference type="Gene3D" id="3.60.15.10">
    <property type="entry name" value="Ribonuclease Z/Hydroxyacylglutathione hydrolase-like"/>
    <property type="match status" value="1"/>
</dbReference>
<keyword evidence="4" id="KW-0862">Zinc</keyword>
<dbReference type="SUPFAM" id="SSF56281">
    <property type="entry name" value="Metallo-hydrolase/oxidoreductase"/>
    <property type="match status" value="1"/>
</dbReference>
<dbReference type="GO" id="GO:0046872">
    <property type="term" value="F:metal ion binding"/>
    <property type="evidence" value="ECO:0007669"/>
    <property type="project" value="UniProtKB-KW"/>
</dbReference>